<feature type="compositionally biased region" description="Basic and acidic residues" evidence="1">
    <location>
        <begin position="21"/>
        <end position="35"/>
    </location>
</feature>
<feature type="compositionally biased region" description="Low complexity" evidence="1">
    <location>
        <begin position="1"/>
        <end position="20"/>
    </location>
</feature>
<accession>Q2T0W4</accession>
<dbReference type="KEGG" id="bte:BTH_I0628"/>
<dbReference type="HOGENOM" id="CLU_028593_2_1_4"/>
<dbReference type="AlphaFoldDB" id="Q2T0W4"/>
<evidence type="ECO:0000256" key="1">
    <source>
        <dbReference type="SAM" id="MobiDB-lite"/>
    </source>
</evidence>
<dbReference type="Proteomes" id="UP000001930">
    <property type="component" value="Chromosome I"/>
</dbReference>
<gene>
    <name evidence="2" type="ordered locus">BTH_I0628</name>
</gene>
<dbReference type="PIRSF" id="PIRSF028304">
    <property type="entry name" value="UCP028304"/>
    <property type="match status" value="1"/>
</dbReference>
<evidence type="ECO:0008006" key="4">
    <source>
        <dbReference type="Google" id="ProtNLM"/>
    </source>
</evidence>
<organism evidence="2 3">
    <name type="scientific">Burkholderia thailandensis (strain ATCC 700388 / DSM 13276 / CCUG 48851 / CIP 106301 / E264)</name>
    <dbReference type="NCBI Taxonomy" id="271848"/>
    <lineage>
        <taxon>Bacteria</taxon>
        <taxon>Pseudomonadati</taxon>
        <taxon>Pseudomonadota</taxon>
        <taxon>Betaproteobacteria</taxon>
        <taxon>Burkholderiales</taxon>
        <taxon>Burkholderiaceae</taxon>
        <taxon>Burkholderia</taxon>
        <taxon>pseudomallei group</taxon>
    </lineage>
</organism>
<dbReference type="Pfam" id="PF05947">
    <property type="entry name" value="T6SS_TssF"/>
    <property type="match status" value="1"/>
</dbReference>
<protein>
    <recommendedName>
        <fullName evidence="4">Type VI secretion system baseplate subunit TssF</fullName>
    </recommendedName>
</protein>
<keyword evidence="3" id="KW-1185">Reference proteome</keyword>
<evidence type="ECO:0000313" key="3">
    <source>
        <dbReference type="Proteomes" id="UP000001930"/>
    </source>
</evidence>
<reference evidence="2 3" key="1">
    <citation type="journal article" date="2005" name="BMC Genomics">
        <title>Bacterial genome adaptation to niches: divergence of the potential virulence genes in three Burkholderia species of different survival strategies.</title>
        <authorList>
            <person name="Kim H.S."/>
            <person name="Schell M.A."/>
            <person name="Yu Y."/>
            <person name="Ulrich R.L."/>
            <person name="Sarria S.H."/>
            <person name="Nierman W.C."/>
            <person name="DeShazer D."/>
        </authorList>
    </citation>
    <scope>NUCLEOTIDE SEQUENCE [LARGE SCALE GENOMIC DNA]</scope>
    <source>
        <strain evidence="3">ATCC 700388 / DSM 13276 / CCUG 48851 / CIP 106301 / E264</strain>
    </source>
</reference>
<name>Q2T0W4_BURTA</name>
<dbReference type="PANTHER" id="PTHR35370">
    <property type="entry name" value="CYTOPLASMIC PROTEIN-RELATED-RELATED"/>
    <property type="match status" value="1"/>
</dbReference>
<dbReference type="InterPro" id="IPR010272">
    <property type="entry name" value="T6SS_TssF"/>
</dbReference>
<dbReference type="PANTHER" id="PTHR35370:SF1">
    <property type="entry name" value="TYPE VI SECRETION SYSTEM COMPONENT TSSF1"/>
    <property type="match status" value="1"/>
</dbReference>
<evidence type="ECO:0000313" key="2">
    <source>
        <dbReference type="EMBL" id="ABC37890.1"/>
    </source>
</evidence>
<feature type="region of interest" description="Disordered" evidence="1">
    <location>
        <begin position="1"/>
        <end position="35"/>
    </location>
</feature>
<dbReference type="EMBL" id="CP000086">
    <property type="protein sequence ID" value="ABC37890.1"/>
    <property type="molecule type" value="Genomic_DNA"/>
</dbReference>
<sequence length="646" mass="70322">MPDMPPRTVARAMPPAAARTRSADDRAPHDRANRLPRDRLFPMNDLLPYYEREIAMLRHSMREFAIRHPKIATRFGIADGQTDDMHVERMLQSFALLGAQIGEALDDEYPEFTEALVETACPDYLRPFPACSIAQFDAASLFSQLTEGVTIGRGTMLESRIGANRFRTAYDVALAPVSIVDARFRPASAAPPAARMPPSSTGIVSITFDALTAKPTLAALRARGLRAHLHGDAPLVAALADTLAMRAPAAFIELDGDGRWKPLSKAPLAPVGFAAEDALLDPPHGAPPFRLLMEYFAFPAKFDFVDIDVARIARAAGPCRRLSLHLPVVGVAPDSQQARALGTLAASNLRLFCTPIVNLFSQDAMPISLRDAAAAYPVVPQALKSNGIEVRSIDAVRIAREGEPRANVDVTPYRSMLHGQHGRKEPVYWLAERDRFAHGAQPAALRLVDAGGAPVRPRADQLNVELSCTNGDYPQTLPIGDADGDLLNETDNLPGRITMLRKPTQTRRFARDHGALWRMIAAMTPHALLLQPSGLGALKALLVQYATRSSSAMPQIDAIANLDHKVAVRWMAVKPMPTFVRGIEVALTLNEAAFATCSLKAFIDVMDGFFALHAPPNGFIQLVAYARDTGRELHRCEPRSAIAQLV</sequence>
<proteinExistence type="predicted"/>
<dbReference type="NCBIfam" id="TIGR03359">
    <property type="entry name" value="VI_chp_6"/>
    <property type="match status" value="1"/>
</dbReference>